<dbReference type="Proteomes" id="UP000828390">
    <property type="component" value="Unassembled WGS sequence"/>
</dbReference>
<reference evidence="1" key="2">
    <citation type="submission" date="2020-11" db="EMBL/GenBank/DDBJ databases">
        <authorList>
            <person name="McCartney M.A."/>
            <person name="Auch B."/>
            <person name="Kono T."/>
            <person name="Mallez S."/>
            <person name="Becker A."/>
            <person name="Gohl D.M."/>
            <person name="Silverstein K.A.T."/>
            <person name="Koren S."/>
            <person name="Bechman K.B."/>
            <person name="Herman A."/>
            <person name="Abrahante J.E."/>
            <person name="Garbe J."/>
        </authorList>
    </citation>
    <scope>NUCLEOTIDE SEQUENCE</scope>
    <source>
        <strain evidence="1">Duluth1</strain>
        <tissue evidence="1">Whole animal</tissue>
    </source>
</reference>
<evidence type="ECO:0000313" key="2">
    <source>
        <dbReference type="Proteomes" id="UP000828390"/>
    </source>
</evidence>
<proteinExistence type="predicted"/>
<gene>
    <name evidence="1" type="ORF">DPMN_134907</name>
</gene>
<keyword evidence="2" id="KW-1185">Reference proteome</keyword>
<accession>A0A9D4JE74</accession>
<sequence>MESASMLILTYGSSIEQSSTFTTVDSSLRQPPDIEDFWTMETIGIIDDPTRNDDEVAMRKFKETLKFENGRYQAAWPWKNDTPE</sequence>
<reference evidence="1" key="1">
    <citation type="journal article" date="2019" name="bioRxiv">
        <title>The Genome of the Zebra Mussel, Dreissena polymorpha: A Resource for Invasive Species Research.</title>
        <authorList>
            <person name="McCartney M.A."/>
            <person name="Auch B."/>
            <person name="Kono T."/>
            <person name="Mallez S."/>
            <person name="Zhang Y."/>
            <person name="Obille A."/>
            <person name="Becker A."/>
            <person name="Abrahante J.E."/>
            <person name="Garbe J."/>
            <person name="Badalamenti J.P."/>
            <person name="Herman A."/>
            <person name="Mangelson H."/>
            <person name="Liachko I."/>
            <person name="Sullivan S."/>
            <person name="Sone E.D."/>
            <person name="Koren S."/>
            <person name="Silverstein K.A.T."/>
            <person name="Beckman K.B."/>
            <person name="Gohl D.M."/>
        </authorList>
    </citation>
    <scope>NUCLEOTIDE SEQUENCE</scope>
    <source>
        <strain evidence="1">Duluth1</strain>
        <tissue evidence="1">Whole animal</tissue>
    </source>
</reference>
<comment type="caution">
    <text evidence="1">The sequence shown here is derived from an EMBL/GenBank/DDBJ whole genome shotgun (WGS) entry which is preliminary data.</text>
</comment>
<dbReference type="EMBL" id="JAIWYP010000006">
    <property type="protein sequence ID" value="KAH3806584.1"/>
    <property type="molecule type" value="Genomic_DNA"/>
</dbReference>
<organism evidence="1 2">
    <name type="scientific">Dreissena polymorpha</name>
    <name type="common">Zebra mussel</name>
    <name type="synonym">Mytilus polymorpha</name>
    <dbReference type="NCBI Taxonomy" id="45954"/>
    <lineage>
        <taxon>Eukaryota</taxon>
        <taxon>Metazoa</taxon>
        <taxon>Spiralia</taxon>
        <taxon>Lophotrochozoa</taxon>
        <taxon>Mollusca</taxon>
        <taxon>Bivalvia</taxon>
        <taxon>Autobranchia</taxon>
        <taxon>Heteroconchia</taxon>
        <taxon>Euheterodonta</taxon>
        <taxon>Imparidentia</taxon>
        <taxon>Neoheterodontei</taxon>
        <taxon>Myida</taxon>
        <taxon>Dreissenoidea</taxon>
        <taxon>Dreissenidae</taxon>
        <taxon>Dreissena</taxon>
    </lineage>
</organism>
<dbReference type="AlphaFoldDB" id="A0A9D4JE74"/>
<evidence type="ECO:0000313" key="1">
    <source>
        <dbReference type="EMBL" id="KAH3806584.1"/>
    </source>
</evidence>
<name>A0A9D4JE74_DREPO</name>
<protein>
    <submittedName>
        <fullName evidence="1">Uncharacterized protein</fullName>
    </submittedName>
</protein>